<evidence type="ECO:0000256" key="5">
    <source>
        <dbReference type="ARBA" id="ARBA00022840"/>
    </source>
</evidence>
<keyword evidence="7 8" id="KW-0472">Membrane</keyword>
<organism evidence="11 12">
    <name type="scientific">Chitinophaga ginsengisoli</name>
    <dbReference type="NCBI Taxonomy" id="363837"/>
    <lineage>
        <taxon>Bacteria</taxon>
        <taxon>Pseudomonadati</taxon>
        <taxon>Bacteroidota</taxon>
        <taxon>Chitinophagia</taxon>
        <taxon>Chitinophagales</taxon>
        <taxon>Chitinophagaceae</taxon>
        <taxon>Chitinophaga</taxon>
    </lineage>
</organism>
<keyword evidence="6 8" id="KW-1133">Transmembrane helix</keyword>
<dbReference type="RefSeq" id="WP_106603244.1">
    <property type="nucleotide sequence ID" value="NZ_PYGK01000006.1"/>
</dbReference>
<feature type="transmembrane region" description="Helical" evidence="8">
    <location>
        <begin position="53"/>
        <end position="70"/>
    </location>
</feature>
<dbReference type="Gene3D" id="1.20.1560.10">
    <property type="entry name" value="ABC transporter type 1, transmembrane domain"/>
    <property type="match status" value="1"/>
</dbReference>
<gene>
    <name evidence="11" type="ORF">CLV42_106392</name>
</gene>
<evidence type="ECO:0000256" key="2">
    <source>
        <dbReference type="ARBA" id="ARBA00022448"/>
    </source>
</evidence>
<feature type="transmembrane region" description="Helical" evidence="8">
    <location>
        <begin position="267"/>
        <end position="290"/>
    </location>
</feature>
<evidence type="ECO:0000313" key="12">
    <source>
        <dbReference type="Proteomes" id="UP000240978"/>
    </source>
</evidence>
<feature type="transmembrane region" description="Helical" evidence="8">
    <location>
        <begin position="14"/>
        <end position="41"/>
    </location>
</feature>
<dbReference type="PROSITE" id="PS50893">
    <property type="entry name" value="ABC_TRANSPORTER_2"/>
    <property type="match status" value="1"/>
</dbReference>
<feature type="transmembrane region" description="Helical" evidence="8">
    <location>
        <begin position="125"/>
        <end position="145"/>
    </location>
</feature>
<dbReference type="GO" id="GO:0043190">
    <property type="term" value="C:ATP-binding cassette (ABC) transporter complex"/>
    <property type="evidence" value="ECO:0007669"/>
    <property type="project" value="TreeGrafter"/>
</dbReference>
<protein>
    <submittedName>
        <fullName evidence="11">Putative ATP-binding cassette transporter</fullName>
    </submittedName>
</protein>
<dbReference type="InterPro" id="IPR003593">
    <property type="entry name" value="AAA+_ATPase"/>
</dbReference>
<evidence type="ECO:0000256" key="4">
    <source>
        <dbReference type="ARBA" id="ARBA00022741"/>
    </source>
</evidence>
<dbReference type="GO" id="GO:0140359">
    <property type="term" value="F:ABC-type transporter activity"/>
    <property type="evidence" value="ECO:0007669"/>
    <property type="project" value="InterPro"/>
</dbReference>
<dbReference type="EMBL" id="PYGK01000006">
    <property type="protein sequence ID" value="PSL30055.1"/>
    <property type="molecule type" value="Genomic_DNA"/>
</dbReference>
<feature type="transmembrane region" description="Helical" evidence="8">
    <location>
        <begin position="151"/>
        <end position="168"/>
    </location>
</feature>
<keyword evidence="4" id="KW-0547">Nucleotide-binding</keyword>
<proteinExistence type="predicted"/>
<dbReference type="InterPro" id="IPR036640">
    <property type="entry name" value="ABC1_TM_sf"/>
</dbReference>
<dbReference type="InterPro" id="IPR003439">
    <property type="entry name" value="ABC_transporter-like_ATP-bd"/>
</dbReference>
<dbReference type="PROSITE" id="PS50929">
    <property type="entry name" value="ABC_TM1F"/>
    <property type="match status" value="1"/>
</dbReference>
<evidence type="ECO:0000256" key="6">
    <source>
        <dbReference type="ARBA" id="ARBA00022989"/>
    </source>
</evidence>
<feature type="domain" description="ABC transporter" evidence="9">
    <location>
        <begin position="328"/>
        <end position="550"/>
    </location>
</feature>
<feature type="domain" description="ABC transmembrane type-1" evidence="10">
    <location>
        <begin position="54"/>
        <end position="292"/>
    </location>
</feature>
<dbReference type="GO" id="GO:0005524">
    <property type="term" value="F:ATP binding"/>
    <property type="evidence" value="ECO:0007669"/>
    <property type="project" value="UniProtKB-KW"/>
</dbReference>
<accession>A0A2P8G849</accession>
<evidence type="ECO:0000256" key="7">
    <source>
        <dbReference type="ARBA" id="ARBA00023136"/>
    </source>
</evidence>
<evidence type="ECO:0000256" key="3">
    <source>
        <dbReference type="ARBA" id="ARBA00022692"/>
    </source>
</evidence>
<dbReference type="GO" id="GO:0016887">
    <property type="term" value="F:ATP hydrolysis activity"/>
    <property type="evidence" value="ECO:0007669"/>
    <property type="project" value="InterPro"/>
</dbReference>
<comment type="caution">
    <text evidence="11">The sequence shown here is derived from an EMBL/GenBank/DDBJ whole genome shotgun (WGS) entry which is preliminary data.</text>
</comment>
<reference evidence="11 12" key="1">
    <citation type="submission" date="2018-03" db="EMBL/GenBank/DDBJ databases">
        <title>Genomic Encyclopedia of Archaeal and Bacterial Type Strains, Phase II (KMG-II): from individual species to whole genera.</title>
        <authorList>
            <person name="Goeker M."/>
        </authorList>
    </citation>
    <scope>NUCLEOTIDE SEQUENCE [LARGE SCALE GENOMIC DNA]</scope>
    <source>
        <strain evidence="11 12">DSM 18107</strain>
    </source>
</reference>
<keyword evidence="5 11" id="KW-0067">ATP-binding</keyword>
<evidence type="ECO:0000256" key="8">
    <source>
        <dbReference type="SAM" id="Phobius"/>
    </source>
</evidence>
<dbReference type="InterPro" id="IPR027417">
    <property type="entry name" value="P-loop_NTPase"/>
</dbReference>
<sequence>MSFLDTLIKKSKQAIGYVVVLGVFNSLLNGGLLMFINSTIAGKPFPVFPEHNWAVFIAIVVTSLICSRYFQAYMIRLTNNILFDFELTILSKLRHAAYEDFEALGNEKVYTAINDTKILAHAPEVFMNAFNAFVVILCCFGYLFWIAPLGAAFVLLVMAALLVFYIVRNRSIEADLNRQRDLQNVYYKHLEDLLHGFKELKMSIVRNLSIFDNFLIKNREAGRNISIGTSVKYMDNELIGSYSWYIVMGITMFVLPVMFHLDIAKTAAFLITILYLIGPIAILLTLVPTYTAVKISVQRLNVFDSMLDALDSHTATTVDLADEPFDNIRFEGVSYRYDKGKEQGFHLEPFNLAIQRGEIVFVTGGNGSGKSTFGYLLSGLYRPYSGKIYLNDHEINDENYVNYSDSMSAVFTTNYLFNDNYDGFELTAANEQLSEYIELMDMGKILKFDGEQKTLGKKYSKGQQKRLALIYALLENKEVIILDEWAAEQDPRFRRYFYQQILPLLKEKGKTIIAITHDDDYYDCATRIIKFNYGKIVSDSPVYAGKVVEN</sequence>
<dbReference type="PANTHER" id="PTHR43553">
    <property type="entry name" value="HEAVY METAL TRANSPORTER"/>
    <property type="match status" value="1"/>
</dbReference>
<dbReference type="SUPFAM" id="SSF52540">
    <property type="entry name" value="P-loop containing nucleoside triphosphate hydrolases"/>
    <property type="match status" value="1"/>
</dbReference>
<keyword evidence="3 8" id="KW-0812">Transmembrane</keyword>
<evidence type="ECO:0000259" key="9">
    <source>
        <dbReference type="PROSITE" id="PS50893"/>
    </source>
</evidence>
<keyword evidence="2" id="KW-0813">Transport</keyword>
<dbReference type="SMART" id="SM00382">
    <property type="entry name" value="AAA"/>
    <property type="match status" value="1"/>
</dbReference>
<comment type="subcellular location">
    <subcellularLocation>
        <location evidence="1">Cell membrane</location>
        <topology evidence="1">Multi-pass membrane protein</topology>
    </subcellularLocation>
</comment>
<evidence type="ECO:0000256" key="1">
    <source>
        <dbReference type="ARBA" id="ARBA00004651"/>
    </source>
</evidence>
<keyword evidence="12" id="KW-1185">Reference proteome</keyword>
<evidence type="ECO:0000313" key="11">
    <source>
        <dbReference type="EMBL" id="PSL30055.1"/>
    </source>
</evidence>
<dbReference type="OrthoDB" id="846150at2"/>
<dbReference type="InterPro" id="IPR011527">
    <property type="entry name" value="ABC1_TM_dom"/>
</dbReference>
<dbReference type="Pfam" id="PF00005">
    <property type="entry name" value="ABC_tran"/>
    <property type="match status" value="1"/>
</dbReference>
<dbReference type="Gene3D" id="3.40.50.300">
    <property type="entry name" value="P-loop containing nucleotide triphosphate hydrolases"/>
    <property type="match status" value="1"/>
</dbReference>
<feature type="transmembrane region" description="Helical" evidence="8">
    <location>
        <begin position="242"/>
        <end position="261"/>
    </location>
</feature>
<dbReference type="InterPro" id="IPR050095">
    <property type="entry name" value="ECF_ABC_transporter_ATP-bd"/>
</dbReference>
<dbReference type="PANTHER" id="PTHR43553:SF11">
    <property type="entry name" value="ABC TRANSPORTER ATP-BINDING_PERMEASE PROTEIN YOJI"/>
    <property type="match status" value="1"/>
</dbReference>
<evidence type="ECO:0000259" key="10">
    <source>
        <dbReference type="PROSITE" id="PS50929"/>
    </source>
</evidence>
<dbReference type="AlphaFoldDB" id="A0A2P8G849"/>
<name>A0A2P8G849_9BACT</name>
<dbReference type="Proteomes" id="UP000240978">
    <property type="component" value="Unassembled WGS sequence"/>
</dbReference>
<dbReference type="SUPFAM" id="SSF90123">
    <property type="entry name" value="ABC transporter transmembrane region"/>
    <property type="match status" value="1"/>
</dbReference>